<dbReference type="InterPro" id="IPR000089">
    <property type="entry name" value="Biotin_lipoyl"/>
</dbReference>
<dbReference type="EC" id="6.3.4.14" evidence="2"/>
<dbReference type="PANTHER" id="PTHR18866">
    <property type="entry name" value="CARBOXYLASE:PYRUVATE/ACETYL-COA/PROPIONYL-COA CARBOXYLASE"/>
    <property type="match status" value="1"/>
</dbReference>
<dbReference type="PANTHER" id="PTHR18866:SF33">
    <property type="entry name" value="METHYLCROTONOYL-COA CARBOXYLASE SUBUNIT ALPHA, MITOCHONDRIAL-RELATED"/>
    <property type="match status" value="1"/>
</dbReference>
<dbReference type="RefSeq" id="WP_141923682.1">
    <property type="nucleotide sequence ID" value="NZ_VFQC01000001.1"/>
</dbReference>
<dbReference type="PROSITE" id="PS50968">
    <property type="entry name" value="BIOTINYL_LIPOYL"/>
    <property type="match status" value="1"/>
</dbReference>
<dbReference type="Pfam" id="PF00364">
    <property type="entry name" value="Biotin_lipoyl"/>
    <property type="match status" value="1"/>
</dbReference>
<dbReference type="InterPro" id="IPR005482">
    <property type="entry name" value="Biotin_COase_C"/>
</dbReference>
<feature type="region of interest" description="Disordered" evidence="8">
    <location>
        <begin position="701"/>
        <end position="728"/>
    </location>
</feature>
<dbReference type="PROSITE" id="PS00866">
    <property type="entry name" value="CPSASE_1"/>
    <property type="match status" value="1"/>
</dbReference>
<dbReference type="PROSITE" id="PS00867">
    <property type="entry name" value="CPSASE_2"/>
    <property type="match status" value="1"/>
</dbReference>
<dbReference type="Pfam" id="PF02785">
    <property type="entry name" value="Biotin_carb_C"/>
    <property type="match status" value="1"/>
</dbReference>
<evidence type="ECO:0000256" key="8">
    <source>
        <dbReference type="SAM" id="MobiDB-lite"/>
    </source>
</evidence>
<dbReference type="InterPro" id="IPR011053">
    <property type="entry name" value="Single_hybrid_motif"/>
</dbReference>
<dbReference type="EMBL" id="VFQC01000001">
    <property type="protein sequence ID" value="TQN32136.1"/>
    <property type="molecule type" value="Genomic_DNA"/>
</dbReference>
<dbReference type="PROSITE" id="PS50979">
    <property type="entry name" value="BC"/>
    <property type="match status" value="1"/>
</dbReference>
<feature type="domain" description="Biotin carboxylation" evidence="11">
    <location>
        <begin position="12"/>
        <end position="479"/>
    </location>
</feature>
<comment type="cofactor">
    <cofactor evidence="1">
        <name>biotin</name>
        <dbReference type="ChEBI" id="CHEBI:57586"/>
    </cofactor>
</comment>
<evidence type="ECO:0000256" key="2">
    <source>
        <dbReference type="ARBA" id="ARBA00013263"/>
    </source>
</evidence>
<protein>
    <recommendedName>
        <fullName evidence="2">biotin carboxylase</fullName>
        <ecNumber evidence="2">6.3.4.14</ecNumber>
    </recommendedName>
</protein>
<keyword evidence="5 7" id="KW-0067">ATP-binding</keyword>
<evidence type="ECO:0000259" key="11">
    <source>
        <dbReference type="PROSITE" id="PS50979"/>
    </source>
</evidence>
<dbReference type="OrthoDB" id="5166719at2"/>
<dbReference type="GO" id="GO:0004075">
    <property type="term" value="F:biotin carboxylase activity"/>
    <property type="evidence" value="ECO:0007669"/>
    <property type="project" value="UniProtKB-EC"/>
</dbReference>
<dbReference type="PROSITE" id="PS50975">
    <property type="entry name" value="ATP_GRASP"/>
    <property type="match status" value="1"/>
</dbReference>
<dbReference type="InterPro" id="IPR011054">
    <property type="entry name" value="Rudment_hybrid_motif"/>
</dbReference>
<dbReference type="InterPro" id="IPR048429">
    <property type="entry name" value="MCC_alpha_BT"/>
</dbReference>
<evidence type="ECO:0000256" key="3">
    <source>
        <dbReference type="ARBA" id="ARBA00022598"/>
    </source>
</evidence>
<dbReference type="Gene3D" id="2.40.50.100">
    <property type="match status" value="1"/>
</dbReference>
<evidence type="ECO:0000313" key="12">
    <source>
        <dbReference type="EMBL" id="TQN32136.1"/>
    </source>
</evidence>
<comment type="caution">
    <text evidence="12">The sequence shown here is derived from an EMBL/GenBank/DDBJ whole genome shotgun (WGS) entry which is preliminary data.</text>
</comment>
<keyword evidence="6" id="KW-0092">Biotin</keyword>
<dbReference type="Proteomes" id="UP000317422">
    <property type="component" value="Unassembled WGS sequence"/>
</dbReference>
<evidence type="ECO:0000256" key="4">
    <source>
        <dbReference type="ARBA" id="ARBA00022741"/>
    </source>
</evidence>
<dbReference type="Pfam" id="PF00289">
    <property type="entry name" value="Biotin_carb_N"/>
    <property type="match status" value="1"/>
</dbReference>
<dbReference type="InterPro" id="IPR050856">
    <property type="entry name" value="Biotin_carboxylase_complex"/>
</dbReference>
<organism evidence="12 13">
    <name type="scientific">Haloactinospora alba</name>
    <dbReference type="NCBI Taxonomy" id="405555"/>
    <lineage>
        <taxon>Bacteria</taxon>
        <taxon>Bacillati</taxon>
        <taxon>Actinomycetota</taxon>
        <taxon>Actinomycetes</taxon>
        <taxon>Streptosporangiales</taxon>
        <taxon>Nocardiopsidaceae</taxon>
        <taxon>Haloactinospora</taxon>
    </lineage>
</organism>
<dbReference type="CDD" id="cd06850">
    <property type="entry name" value="biotinyl_domain"/>
    <property type="match status" value="1"/>
</dbReference>
<evidence type="ECO:0000256" key="1">
    <source>
        <dbReference type="ARBA" id="ARBA00001953"/>
    </source>
</evidence>
<evidence type="ECO:0000256" key="7">
    <source>
        <dbReference type="PROSITE-ProRule" id="PRU00409"/>
    </source>
</evidence>
<dbReference type="SMART" id="SM00878">
    <property type="entry name" value="Biotin_carb_C"/>
    <property type="match status" value="1"/>
</dbReference>
<sequence>MAQSHTRGTPLEGRTLLVANRGEIAVRIARTARRLGMRTVAVYSDGDPDARHTRAADAAVRLGGADLAESYLSSAAVVDAAQRSGATMVHPGYGFLAESAELARACSRAGLVFVGPPASAIETMGDKIRAKTAIADAGVPLLPGFAEEARQPLDDSELHRAAEEVGYPLLIKPAAGGGGKGMKRVAEPAELTAAAAAARREARSSFGDDTLLVERLVQHPRHIEIQVLADREGNTVHLGERECSLQRRHQKIVEEAPSPLLTGEQRAAMGEAAVAAARACGYSGAGTVEFVASVPEHDGPTTASEAPPEVEYFFLEMNTRLQVEHPVTEEVVTVAGRKLDLVEWQLLIAAGGELPFSQDDVGLTGHAVESRVYAEAPDRDFLPTGGRVLLLSEPAGDGVRVDSGIGSGTDITSAYDPMLAKVITRGPDRDGALALMDSALADYTLLGCGTNVAFLRRLLRHPEVVAGELSTELTERVRAELTAQDADVPPGIHAAVAMDRQLDLEPAGPVPDRFDVPDGWRPGGTAWTTWRLSASRGAPVPVALRRLAAPEAPPATATGTGPVDYEVSVGSAEPVTARAWRSADGRTLAVHYDGWSVRYTRAADGGTLWLGYRGRTWSLREEPALAPIRTVRTTRDGAVRSPMPGTVLSVPVSQGENVAAGSPVVIVEAMKMEHTVTAPIAGVVSRVDVVPGRSVSMDAEMATITPPETSGTGETQDGPETSTTTREE</sequence>
<proteinExistence type="predicted"/>
<feature type="domain" description="Lipoyl-binding" evidence="9">
    <location>
        <begin position="628"/>
        <end position="705"/>
    </location>
</feature>
<dbReference type="Gene3D" id="3.30.470.20">
    <property type="entry name" value="ATP-grasp fold, B domain"/>
    <property type="match status" value="1"/>
</dbReference>
<dbReference type="FunFam" id="2.40.50.100:FF:000003">
    <property type="entry name" value="Acetyl-CoA carboxylase biotin carboxyl carrier protein"/>
    <property type="match status" value="1"/>
</dbReference>
<keyword evidence="3" id="KW-0436">Ligase</keyword>
<feature type="compositionally biased region" description="Polar residues" evidence="8">
    <location>
        <begin position="706"/>
        <end position="728"/>
    </location>
</feature>
<dbReference type="Pfam" id="PF02786">
    <property type="entry name" value="CPSase_L_D2"/>
    <property type="match status" value="1"/>
</dbReference>
<name>A0A543NJZ9_9ACTN</name>
<dbReference type="AlphaFoldDB" id="A0A543NJZ9"/>
<keyword evidence="4 7" id="KW-0547">Nucleotide-binding</keyword>
<dbReference type="SUPFAM" id="SSF56059">
    <property type="entry name" value="Glutathione synthetase ATP-binding domain-like"/>
    <property type="match status" value="1"/>
</dbReference>
<dbReference type="InterPro" id="IPR005479">
    <property type="entry name" value="CPAse_ATP-bd"/>
</dbReference>
<evidence type="ECO:0000256" key="6">
    <source>
        <dbReference type="ARBA" id="ARBA00023267"/>
    </source>
</evidence>
<dbReference type="InterPro" id="IPR011761">
    <property type="entry name" value="ATP-grasp"/>
</dbReference>
<evidence type="ECO:0000313" key="13">
    <source>
        <dbReference type="Proteomes" id="UP000317422"/>
    </source>
</evidence>
<feature type="domain" description="ATP-grasp" evidence="10">
    <location>
        <begin position="131"/>
        <end position="350"/>
    </location>
</feature>
<dbReference type="SUPFAM" id="SSF51230">
    <property type="entry name" value="Single hybrid motif"/>
    <property type="match status" value="1"/>
</dbReference>
<dbReference type="InterPro" id="IPR011764">
    <property type="entry name" value="Biotin_carboxylation_dom"/>
</dbReference>
<dbReference type="GO" id="GO:0046872">
    <property type="term" value="F:metal ion binding"/>
    <property type="evidence" value="ECO:0007669"/>
    <property type="project" value="InterPro"/>
</dbReference>
<dbReference type="Pfam" id="PF21139">
    <property type="entry name" value="BT_MCC_alpha"/>
    <property type="match status" value="1"/>
</dbReference>
<dbReference type="SUPFAM" id="SSF51246">
    <property type="entry name" value="Rudiment single hybrid motif"/>
    <property type="match status" value="1"/>
</dbReference>
<dbReference type="GO" id="GO:0005524">
    <property type="term" value="F:ATP binding"/>
    <property type="evidence" value="ECO:0007669"/>
    <property type="project" value="UniProtKB-UniRule"/>
</dbReference>
<dbReference type="InterPro" id="IPR016185">
    <property type="entry name" value="PreATP-grasp_dom_sf"/>
</dbReference>
<keyword evidence="13" id="KW-1185">Reference proteome</keyword>
<gene>
    <name evidence="12" type="ORF">FHX37_2064</name>
</gene>
<reference evidence="12 13" key="1">
    <citation type="submission" date="2019-06" db="EMBL/GenBank/DDBJ databases">
        <title>Sequencing the genomes of 1000 actinobacteria strains.</title>
        <authorList>
            <person name="Klenk H.-P."/>
        </authorList>
    </citation>
    <scope>NUCLEOTIDE SEQUENCE [LARGE SCALE GENOMIC DNA]</scope>
    <source>
        <strain evidence="12 13">DSM 45015</strain>
    </source>
</reference>
<evidence type="ECO:0000259" key="9">
    <source>
        <dbReference type="PROSITE" id="PS50968"/>
    </source>
</evidence>
<dbReference type="SUPFAM" id="SSF52440">
    <property type="entry name" value="PreATP-grasp domain"/>
    <property type="match status" value="1"/>
</dbReference>
<evidence type="ECO:0000259" key="10">
    <source>
        <dbReference type="PROSITE" id="PS50975"/>
    </source>
</evidence>
<accession>A0A543NJZ9</accession>
<evidence type="ECO:0000256" key="5">
    <source>
        <dbReference type="ARBA" id="ARBA00022840"/>
    </source>
</evidence>
<dbReference type="InterPro" id="IPR005481">
    <property type="entry name" value="BC-like_N"/>
</dbReference>